<evidence type="ECO:0000313" key="2">
    <source>
        <dbReference type="Proteomes" id="UP001283341"/>
    </source>
</evidence>
<reference evidence="1" key="2">
    <citation type="submission" date="2023-06" db="EMBL/GenBank/DDBJ databases">
        <authorList>
            <consortium name="Lawrence Berkeley National Laboratory"/>
            <person name="Haridas S."/>
            <person name="Hensen N."/>
            <person name="Bonometti L."/>
            <person name="Westerberg I."/>
            <person name="Brannstrom I.O."/>
            <person name="Guillou S."/>
            <person name="Cros-Aarteil S."/>
            <person name="Calhoun S."/>
            <person name="Kuo A."/>
            <person name="Mondo S."/>
            <person name="Pangilinan J."/>
            <person name="Riley R."/>
            <person name="Labutti K."/>
            <person name="Andreopoulos B."/>
            <person name="Lipzen A."/>
            <person name="Chen C."/>
            <person name="Yanf M."/>
            <person name="Daum C."/>
            <person name="Ng V."/>
            <person name="Clum A."/>
            <person name="Steindorff A."/>
            <person name="Ohm R."/>
            <person name="Martin F."/>
            <person name="Silar P."/>
            <person name="Natvig D."/>
            <person name="Lalanne C."/>
            <person name="Gautier V."/>
            <person name="Ament-Velasquez S.L."/>
            <person name="Kruys A."/>
            <person name="Hutchinson M.I."/>
            <person name="Powell A.J."/>
            <person name="Barry K."/>
            <person name="Miller A.N."/>
            <person name="Grigoriev I.V."/>
            <person name="Debuchy R."/>
            <person name="Gladieux P."/>
            <person name="Thoren M.H."/>
            <person name="Johannesson H."/>
        </authorList>
    </citation>
    <scope>NUCLEOTIDE SEQUENCE</scope>
    <source>
        <strain evidence="1">CBS 118394</strain>
    </source>
</reference>
<gene>
    <name evidence="1" type="ORF">B0H66DRAFT_40547</name>
</gene>
<evidence type="ECO:0000313" key="1">
    <source>
        <dbReference type="EMBL" id="KAK3329891.1"/>
    </source>
</evidence>
<name>A0AAE0IRD1_9PEZI</name>
<accession>A0AAE0IRD1</accession>
<dbReference type="AlphaFoldDB" id="A0AAE0IRD1"/>
<protein>
    <submittedName>
        <fullName evidence="1">Uncharacterized protein</fullName>
    </submittedName>
</protein>
<dbReference type="Proteomes" id="UP001283341">
    <property type="component" value="Unassembled WGS sequence"/>
</dbReference>
<comment type="caution">
    <text evidence="1">The sequence shown here is derived from an EMBL/GenBank/DDBJ whole genome shotgun (WGS) entry which is preliminary data.</text>
</comment>
<dbReference type="EMBL" id="JAUEDM010000001">
    <property type="protein sequence ID" value="KAK3329891.1"/>
    <property type="molecule type" value="Genomic_DNA"/>
</dbReference>
<organism evidence="1 2">
    <name type="scientific">Apodospora peruviana</name>
    <dbReference type="NCBI Taxonomy" id="516989"/>
    <lineage>
        <taxon>Eukaryota</taxon>
        <taxon>Fungi</taxon>
        <taxon>Dikarya</taxon>
        <taxon>Ascomycota</taxon>
        <taxon>Pezizomycotina</taxon>
        <taxon>Sordariomycetes</taxon>
        <taxon>Sordariomycetidae</taxon>
        <taxon>Sordariales</taxon>
        <taxon>Lasiosphaeriaceae</taxon>
        <taxon>Apodospora</taxon>
    </lineage>
</organism>
<keyword evidence="2" id="KW-1185">Reference proteome</keyword>
<sequence length="222" mass="24217">MIMPSSYTIRYPHPVNKITWYTVEQDIRITILSTAIIDGMSPPGSPAASSISSGGSEELNETAVAERSSAIFSTATSQSTSLEVAGDMVVERLSRQTNATSSTASVTVLTPSHTTAASEAAAAARRRIEQGCVHGSEAECECLRIDRLETLQEVLTEKERHRKLTFEEMRRTPVVPPRQSVVANKAISNFSLAFPGFDGRRIDVPVQHQLIEVAWDELDTEA</sequence>
<proteinExistence type="predicted"/>
<reference evidence="1" key="1">
    <citation type="journal article" date="2023" name="Mol. Phylogenet. Evol.">
        <title>Genome-scale phylogeny and comparative genomics of the fungal order Sordariales.</title>
        <authorList>
            <person name="Hensen N."/>
            <person name="Bonometti L."/>
            <person name="Westerberg I."/>
            <person name="Brannstrom I.O."/>
            <person name="Guillou S."/>
            <person name="Cros-Aarteil S."/>
            <person name="Calhoun S."/>
            <person name="Haridas S."/>
            <person name="Kuo A."/>
            <person name="Mondo S."/>
            <person name="Pangilinan J."/>
            <person name="Riley R."/>
            <person name="LaButti K."/>
            <person name="Andreopoulos B."/>
            <person name="Lipzen A."/>
            <person name="Chen C."/>
            <person name="Yan M."/>
            <person name="Daum C."/>
            <person name="Ng V."/>
            <person name="Clum A."/>
            <person name="Steindorff A."/>
            <person name="Ohm R.A."/>
            <person name="Martin F."/>
            <person name="Silar P."/>
            <person name="Natvig D.O."/>
            <person name="Lalanne C."/>
            <person name="Gautier V."/>
            <person name="Ament-Velasquez S.L."/>
            <person name="Kruys A."/>
            <person name="Hutchinson M.I."/>
            <person name="Powell A.J."/>
            <person name="Barry K."/>
            <person name="Miller A.N."/>
            <person name="Grigoriev I.V."/>
            <person name="Debuchy R."/>
            <person name="Gladieux P."/>
            <person name="Hiltunen Thoren M."/>
            <person name="Johannesson H."/>
        </authorList>
    </citation>
    <scope>NUCLEOTIDE SEQUENCE</scope>
    <source>
        <strain evidence="1">CBS 118394</strain>
    </source>
</reference>